<name>A0A1D2MF81_ORCCI</name>
<evidence type="ECO:0000256" key="2">
    <source>
        <dbReference type="ARBA" id="ARBA00009759"/>
    </source>
</evidence>
<evidence type="ECO:0000256" key="7">
    <source>
        <dbReference type="ARBA" id="ARBA00044465"/>
    </source>
</evidence>
<comment type="catalytic activity">
    <reaction evidence="7">
        <text>1D-myo-inositol 1,3,4-trisphosphate + H2O = 1D-myo-inositol 3,4-bisphosphate + phosphate</text>
        <dbReference type="Rhea" id="RHEA:70319"/>
        <dbReference type="ChEBI" id="CHEBI:15377"/>
        <dbReference type="ChEBI" id="CHEBI:43474"/>
        <dbReference type="ChEBI" id="CHEBI:58414"/>
        <dbReference type="ChEBI" id="CHEBI:83241"/>
    </reaction>
    <physiologicalReaction direction="left-to-right" evidence="7">
        <dbReference type="Rhea" id="RHEA:70320"/>
    </physiologicalReaction>
</comment>
<dbReference type="FunFam" id="3.30.540.10:FF:000012">
    <property type="entry name" value="Blast:Putative inositol monophosphatase 3"/>
    <property type="match status" value="1"/>
</dbReference>
<evidence type="ECO:0000256" key="6">
    <source>
        <dbReference type="ARBA" id="ARBA00022842"/>
    </source>
</evidence>
<dbReference type="InterPro" id="IPR020583">
    <property type="entry name" value="Inositol_monoP_metal-BS"/>
</dbReference>
<dbReference type="OrthoDB" id="411145at2759"/>
<dbReference type="PROSITE" id="PS00629">
    <property type="entry name" value="IMP_1"/>
    <property type="match status" value="1"/>
</dbReference>
<dbReference type="AlphaFoldDB" id="A0A1D2MF81"/>
<comment type="cofactor">
    <cofactor evidence="1 9">
        <name>Mg(2+)</name>
        <dbReference type="ChEBI" id="CHEBI:18420"/>
    </cofactor>
</comment>
<evidence type="ECO:0000313" key="12">
    <source>
        <dbReference type="Proteomes" id="UP000094527"/>
    </source>
</evidence>
<reference evidence="11 12" key="1">
    <citation type="journal article" date="2016" name="Genome Biol. Evol.">
        <title>Gene Family Evolution Reflects Adaptation to Soil Environmental Stressors in the Genome of the Collembolan Orchesella cincta.</title>
        <authorList>
            <person name="Faddeeva-Vakhrusheva A."/>
            <person name="Derks M.F."/>
            <person name="Anvar S.Y."/>
            <person name="Agamennone V."/>
            <person name="Suring W."/>
            <person name="Smit S."/>
            <person name="van Straalen N.M."/>
            <person name="Roelofs D."/>
        </authorList>
    </citation>
    <scope>NUCLEOTIDE SEQUENCE [LARGE SCALE GENOMIC DNA]</scope>
    <source>
        <tissue evidence="11">Mixed pool</tissue>
    </source>
</reference>
<keyword evidence="4 9" id="KW-0479">Metal-binding</keyword>
<evidence type="ECO:0000256" key="9">
    <source>
        <dbReference type="PIRSR" id="PIRSR600760-2"/>
    </source>
</evidence>
<keyword evidence="6 9" id="KW-0460">Magnesium</keyword>
<dbReference type="GO" id="GO:0008441">
    <property type="term" value="F:3'(2'),5'-bisphosphate nucleotidase activity"/>
    <property type="evidence" value="ECO:0007669"/>
    <property type="project" value="TreeGrafter"/>
</dbReference>
<evidence type="ECO:0000256" key="3">
    <source>
        <dbReference type="ARBA" id="ARBA00022671"/>
    </source>
</evidence>
<feature type="binding site" evidence="9">
    <location>
        <position position="182"/>
    </location>
    <ligand>
        <name>Mg(2+)</name>
        <dbReference type="ChEBI" id="CHEBI:18420"/>
        <label>1</label>
        <note>catalytic</note>
    </ligand>
</feature>
<evidence type="ECO:0000256" key="4">
    <source>
        <dbReference type="ARBA" id="ARBA00022723"/>
    </source>
</evidence>
<dbReference type="GO" id="GO:0004441">
    <property type="term" value="F:inositol-1,4-bisphosphate 1-phosphatase activity"/>
    <property type="evidence" value="ECO:0007669"/>
    <property type="project" value="UniProtKB-EC"/>
</dbReference>
<keyword evidence="3" id="KW-0452">Lithium</keyword>
<keyword evidence="12" id="KW-1185">Reference proteome</keyword>
<feature type="binding site" evidence="9">
    <location>
        <position position="125"/>
    </location>
    <ligand>
        <name>Mg(2+)</name>
        <dbReference type="ChEBI" id="CHEBI:18420"/>
        <label>1</label>
        <note>catalytic</note>
    </ligand>
</feature>
<evidence type="ECO:0000256" key="10">
    <source>
        <dbReference type="SAM" id="MobiDB-lite"/>
    </source>
</evidence>
<feature type="binding site" evidence="9">
    <location>
        <position position="305"/>
    </location>
    <ligand>
        <name>Mg(2+)</name>
        <dbReference type="ChEBI" id="CHEBI:18420"/>
        <label>1</label>
        <note>catalytic</note>
    </ligand>
</feature>
<dbReference type="Gene3D" id="3.30.540.10">
    <property type="entry name" value="Fructose-1,6-Bisphosphatase, subunit A, domain 1"/>
    <property type="match status" value="1"/>
</dbReference>
<dbReference type="EMBL" id="LJIJ01001455">
    <property type="protein sequence ID" value="ODM91665.1"/>
    <property type="molecule type" value="Genomic_DNA"/>
</dbReference>
<protein>
    <submittedName>
        <fullName evidence="11">3'(2'),5'-bisphosphate nucleotidase 1</fullName>
    </submittedName>
</protein>
<dbReference type="GO" id="GO:0046872">
    <property type="term" value="F:metal ion binding"/>
    <property type="evidence" value="ECO:0007669"/>
    <property type="project" value="UniProtKB-KW"/>
</dbReference>
<dbReference type="InterPro" id="IPR050725">
    <property type="entry name" value="CysQ/Inositol_MonoPase"/>
</dbReference>
<sequence>MSICFPSSRRLLSFTRFTTCMSAGSRRSSRFYYERATEDVNVRRFSNIPALRSKEVPLFLRLVSATTQIASTAGSIARKVVQSGDLRVVDKGGGNDPQTVADRAIQAYVVQKLRQNFPKVTIIGEEGDSSAAENESFEYLIPPSASCCLQNKLLFPEIPDLVIPDNLRGIKEEDVVIWIDPLDGTTEFTKGGLSHVTTLIGIAHEGRPVAGIIHEPFSYLCGTGRTIYGIPGVGHGGVHVMPIQTGKRIITTTQSHSNPRIEAAIGILHPYKVLRVGGTGHKALFLVEGVANAYVFASKGLKKWDTCAIEALITAVGGRVDYMNEGGLVATAPGENHDWYIQQFMGAESIILFAPWRISSQRLPVYSLPVELTYRSVTGAPMIRSDLISETIRAIHHAFYPTGAIIYQIPTEPRSLFSQAYHFFTQTTSSNFPSLLTGCRSSLFILSCLPPLSLFWTNPRAPPRPPQYSKLIVLTLNNTPPHTQLAGNVGKLKTGFVLALTLDIHRRNNLPTPSLLYPGGQSAWVLARLSHSLALLTTTTQQLLLTPARAHPLAPPRTHTLSRSSLVTSSFADLNATPLLASIGKKFLQKRYLLNPSLSTLAPPLWRKGFLLLNSPSVSSPSRGVLSILFSLVRAPARPSVADHSDRRSALLDCANLSFILPLPQTRSLPPSRTARKQTTPNPIAPQCKPGWPSRMLKCIRFNEALRDFRRERKL</sequence>
<dbReference type="Proteomes" id="UP000094527">
    <property type="component" value="Unassembled WGS sequence"/>
</dbReference>
<feature type="compositionally biased region" description="Polar residues" evidence="10">
    <location>
        <begin position="668"/>
        <end position="682"/>
    </location>
</feature>
<dbReference type="SUPFAM" id="SSF56655">
    <property type="entry name" value="Carbohydrate phosphatase"/>
    <property type="match status" value="1"/>
</dbReference>
<evidence type="ECO:0000313" key="11">
    <source>
        <dbReference type="EMBL" id="ODM91665.1"/>
    </source>
</evidence>
<comment type="catalytic activity">
    <reaction evidence="8">
        <text>1D-myo-inositol 1,4-bisphosphate + H2O = 1D-myo-inositol 4-phosphate + phosphate</text>
        <dbReference type="Rhea" id="RHEA:15553"/>
        <dbReference type="ChEBI" id="CHEBI:15377"/>
        <dbReference type="ChEBI" id="CHEBI:43474"/>
        <dbReference type="ChEBI" id="CHEBI:58282"/>
        <dbReference type="ChEBI" id="CHEBI:58469"/>
        <dbReference type="EC" id="3.1.3.57"/>
    </reaction>
    <physiologicalReaction direction="left-to-right" evidence="8">
        <dbReference type="Rhea" id="RHEA:15554"/>
    </physiologicalReaction>
</comment>
<proteinExistence type="inferred from homology"/>
<dbReference type="STRING" id="48709.A0A1D2MF81"/>
<dbReference type="PANTHER" id="PTHR43028:SF5">
    <property type="entry name" value="3'(2'),5'-BISPHOSPHATE NUCLEOTIDASE 1"/>
    <property type="match status" value="1"/>
</dbReference>
<comment type="caution">
    <text evidence="11">The sequence shown here is derived from an EMBL/GenBank/DDBJ whole genome shotgun (WGS) entry which is preliminary data.</text>
</comment>
<dbReference type="Gene3D" id="3.40.190.80">
    <property type="match status" value="1"/>
</dbReference>
<gene>
    <name evidence="11" type="ORF">Ocin01_15016</name>
</gene>
<dbReference type="InterPro" id="IPR000760">
    <property type="entry name" value="Inositol_monophosphatase-like"/>
</dbReference>
<dbReference type="Pfam" id="PF00459">
    <property type="entry name" value="Inositol_P"/>
    <property type="match status" value="1"/>
</dbReference>
<accession>A0A1D2MF81</accession>
<feature type="binding site" evidence="9">
    <location>
        <position position="180"/>
    </location>
    <ligand>
        <name>Mg(2+)</name>
        <dbReference type="ChEBI" id="CHEBI:18420"/>
        <label>1</label>
        <note>catalytic</note>
    </ligand>
</feature>
<feature type="region of interest" description="Disordered" evidence="10">
    <location>
        <begin position="668"/>
        <end position="687"/>
    </location>
</feature>
<dbReference type="GO" id="GO:0005737">
    <property type="term" value="C:cytoplasm"/>
    <property type="evidence" value="ECO:0007669"/>
    <property type="project" value="UniProtKB-ARBA"/>
</dbReference>
<dbReference type="PANTHER" id="PTHR43028">
    <property type="entry name" value="3'(2'),5'-BISPHOSPHATE NUCLEOTIDASE 1"/>
    <property type="match status" value="1"/>
</dbReference>
<comment type="similarity">
    <text evidence="2">Belongs to the inositol monophosphatase superfamily.</text>
</comment>
<organism evidence="11 12">
    <name type="scientific">Orchesella cincta</name>
    <name type="common">Springtail</name>
    <name type="synonym">Podura cincta</name>
    <dbReference type="NCBI Taxonomy" id="48709"/>
    <lineage>
        <taxon>Eukaryota</taxon>
        <taxon>Metazoa</taxon>
        <taxon>Ecdysozoa</taxon>
        <taxon>Arthropoda</taxon>
        <taxon>Hexapoda</taxon>
        <taxon>Collembola</taxon>
        <taxon>Entomobryomorpha</taxon>
        <taxon>Entomobryoidea</taxon>
        <taxon>Orchesellidae</taxon>
        <taxon>Orchesellinae</taxon>
        <taxon>Orchesella</taxon>
    </lineage>
</organism>
<evidence type="ECO:0000256" key="5">
    <source>
        <dbReference type="ARBA" id="ARBA00022801"/>
    </source>
</evidence>
<evidence type="ECO:0000256" key="1">
    <source>
        <dbReference type="ARBA" id="ARBA00001946"/>
    </source>
</evidence>
<feature type="binding site" evidence="9">
    <location>
        <position position="183"/>
    </location>
    <ligand>
        <name>Mg(2+)</name>
        <dbReference type="ChEBI" id="CHEBI:18420"/>
        <label>1</label>
        <note>catalytic</note>
    </ligand>
</feature>
<keyword evidence="5" id="KW-0378">Hydrolase</keyword>
<evidence type="ECO:0000256" key="8">
    <source>
        <dbReference type="ARBA" id="ARBA00044478"/>
    </source>
</evidence>